<evidence type="ECO:0000313" key="3">
    <source>
        <dbReference type="Proteomes" id="UP000612362"/>
    </source>
</evidence>
<dbReference type="PANTHER" id="PTHR43591:SF24">
    <property type="entry name" value="2-METHOXY-6-POLYPRENYL-1,4-BENZOQUINOL METHYLASE, MITOCHONDRIAL"/>
    <property type="match status" value="1"/>
</dbReference>
<dbReference type="RefSeq" id="WP_220192791.1">
    <property type="nucleotide sequence ID" value="NZ_BNJF01000001.1"/>
</dbReference>
<dbReference type="AlphaFoldDB" id="A0A8J3HU40"/>
<feature type="domain" description="Methyltransferase type 11" evidence="1">
    <location>
        <begin position="62"/>
        <end position="158"/>
    </location>
</feature>
<evidence type="ECO:0000259" key="1">
    <source>
        <dbReference type="Pfam" id="PF08241"/>
    </source>
</evidence>
<name>A0A8J3HU40_9CHLR</name>
<comment type="caution">
    <text evidence="2">The sequence shown here is derived from an EMBL/GenBank/DDBJ whole genome shotgun (WGS) entry which is preliminary data.</text>
</comment>
<dbReference type="InterPro" id="IPR029063">
    <property type="entry name" value="SAM-dependent_MTases_sf"/>
</dbReference>
<keyword evidence="3" id="KW-1185">Reference proteome</keyword>
<dbReference type="EMBL" id="BNJF01000001">
    <property type="protein sequence ID" value="GHO43311.1"/>
    <property type="molecule type" value="Genomic_DNA"/>
</dbReference>
<dbReference type="Gene3D" id="3.40.50.150">
    <property type="entry name" value="Vaccinia Virus protein VP39"/>
    <property type="match status" value="1"/>
</dbReference>
<protein>
    <submittedName>
        <fullName evidence="2">Putative methyltransferase YcgJ</fullName>
    </submittedName>
</protein>
<dbReference type="GO" id="GO:0008757">
    <property type="term" value="F:S-adenosylmethionine-dependent methyltransferase activity"/>
    <property type="evidence" value="ECO:0007669"/>
    <property type="project" value="InterPro"/>
</dbReference>
<dbReference type="InterPro" id="IPR013216">
    <property type="entry name" value="Methyltransf_11"/>
</dbReference>
<dbReference type="CDD" id="cd02440">
    <property type="entry name" value="AdoMet_MTases"/>
    <property type="match status" value="1"/>
</dbReference>
<dbReference type="PANTHER" id="PTHR43591">
    <property type="entry name" value="METHYLTRANSFERASE"/>
    <property type="match status" value="1"/>
</dbReference>
<sequence>MSQEETQASSGQQASASERNQLIQNNFGVAAHEYVTSTVHAQGPDLAWLVEAARLQGDETVVDVATGTGHTALALAPHTREVIAIDFTVSMLEGGKQLAHERGIDNVRFVEGDAHALPLADGSVDVVACRFSAHHFVDIACVVSEWARVLKPGGRLVLIDTISPDNEAQTALLHEIEVLRDPSHVRNHSTSEWLTLLEEAGIDGQTVRIWGLRLDVPTWTQRMRTPAASVERIERLLTTTTPEVRAALRVAEEEGVFSFDLPTALIVGVKN</sequence>
<dbReference type="Proteomes" id="UP000612362">
    <property type="component" value="Unassembled WGS sequence"/>
</dbReference>
<keyword evidence="2" id="KW-0808">Transferase</keyword>
<proteinExistence type="predicted"/>
<dbReference type="GO" id="GO:0032259">
    <property type="term" value="P:methylation"/>
    <property type="evidence" value="ECO:0007669"/>
    <property type="project" value="UniProtKB-KW"/>
</dbReference>
<dbReference type="Pfam" id="PF08241">
    <property type="entry name" value="Methyltransf_11"/>
    <property type="match status" value="1"/>
</dbReference>
<dbReference type="SUPFAM" id="SSF53335">
    <property type="entry name" value="S-adenosyl-L-methionine-dependent methyltransferases"/>
    <property type="match status" value="1"/>
</dbReference>
<accession>A0A8J3HU40</accession>
<keyword evidence="2" id="KW-0489">Methyltransferase</keyword>
<evidence type="ECO:0000313" key="2">
    <source>
        <dbReference type="EMBL" id="GHO43311.1"/>
    </source>
</evidence>
<gene>
    <name evidence="2" type="primary">ycgJ</name>
    <name evidence="2" type="ORF">KSX_14740</name>
</gene>
<reference evidence="2" key="1">
    <citation type="submission" date="2020-10" db="EMBL/GenBank/DDBJ databases">
        <title>Taxonomic study of unclassified bacteria belonging to the class Ktedonobacteria.</title>
        <authorList>
            <person name="Yabe S."/>
            <person name="Wang C.M."/>
            <person name="Zheng Y."/>
            <person name="Sakai Y."/>
            <person name="Cavaletti L."/>
            <person name="Monciardini P."/>
            <person name="Donadio S."/>
        </authorList>
    </citation>
    <scope>NUCLEOTIDE SEQUENCE</scope>
    <source>
        <strain evidence="2">SOSP1-1</strain>
    </source>
</reference>
<organism evidence="2 3">
    <name type="scientific">Ktedonospora formicarum</name>
    <dbReference type="NCBI Taxonomy" id="2778364"/>
    <lineage>
        <taxon>Bacteria</taxon>
        <taxon>Bacillati</taxon>
        <taxon>Chloroflexota</taxon>
        <taxon>Ktedonobacteria</taxon>
        <taxon>Ktedonobacterales</taxon>
        <taxon>Ktedonobacteraceae</taxon>
        <taxon>Ktedonospora</taxon>
    </lineage>
</organism>